<evidence type="ECO:0008006" key="9">
    <source>
        <dbReference type="Google" id="ProtNLM"/>
    </source>
</evidence>
<feature type="transmembrane region" description="Helical" evidence="6">
    <location>
        <begin position="100"/>
        <end position="120"/>
    </location>
</feature>
<keyword evidence="4 6" id="KW-1133">Transmembrane helix</keyword>
<reference evidence="7 8" key="1">
    <citation type="journal article" date="2015" name="Genome Announc.">
        <title>Draft Genome Sequence and Gene Annotation of the Entomopathogenic Fungus Verticillium hemipterigenum.</title>
        <authorList>
            <person name="Horn F."/>
            <person name="Habel A."/>
            <person name="Scharf D.H."/>
            <person name="Dworschak J."/>
            <person name="Brakhage A.A."/>
            <person name="Guthke R."/>
            <person name="Hertweck C."/>
            <person name="Linde J."/>
        </authorList>
    </citation>
    <scope>NUCLEOTIDE SEQUENCE [LARGE SCALE GENOMIC DNA]</scope>
</reference>
<dbReference type="GO" id="GO:0005886">
    <property type="term" value="C:plasma membrane"/>
    <property type="evidence" value="ECO:0007669"/>
    <property type="project" value="TreeGrafter"/>
</dbReference>
<feature type="transmembrane region" description="Helical" evidence="6">
    <location>
        <begin position="197"/>
        <end position="218"/>
    </location>
</feature>
<evidence type="ECO:0000256" key="3">
    <source>
        <dbReference type="ARBA" id="ARBA00022692"/>
    </source>
</evidence>
<organism evidence="7 8">
    <name type="scientific">[Torrubiella] hemipterigena</name>
    <dbReference type="NCBI Taxonomy" id="1531966"/>
    <lineage>
        <taxon>Eukaryota</taxon>
        <taxon>Fungi</taxon>
        <taxon>Dikarya</taxon>
        <taxon>Ascomycota</taxon>
        <taxon>Pezizomycotina</taxon>
        <taxon>Sordariomycetes</taxon>
        <taxon>Hypocreomycetidae</taxon>
        <taxon>Hypocreales</taxon>
        <taxon>Clavicipitaceae</taxon>
        <taxon>Clavicipitaceae incertae sedis</taxon>
        <taxon>'Torrubiella' clade</taxon>
    </lineage>
</organism>
<feature type="transmembrane region" description="Helical" evidence="6">
    <location>
        <begin position="127"/>
        <end position="153"/>
    </location>
</feature>
<dbReference type="OrthoDB" id="3648309at2759"/>
<dbReference type="PANTHER" id="PTHR31123:SF4">
    <property type="entry name" value="PROTEIN ALCS"/>
    <property type="match status" value="1"/>
</dbReference>
<dbReference type="STRING" id="1531966.A0A0A1THB1"/>
<gene>
    <name evidence="7" type="ORF">VHEMI05711</name>
</gene>
<evidence type="ECO:0000256" key="5">
    <source>
        <dbReference type="ARBA" id="ARBA00023136"/>
    </source>
</evidence>
<evidence type="ECO:0000256" key="1">
    <source>
        <dbReference type="ARBA" id="ARBA00004141"/>
    </source>
</evidence>
<keyword evidence="8" id="KW-1185">Reference proteome</keyword>
<name>A0A0A1THB1_9HYPO</name>
<protein>
    <recommendedName>
        <fullName evidence="9">GPR1/FUN34/YaaH-class plasma membrane protein</fullName>
    </recommendedName>
</protein>
<comment type="similarity">
    <text evidence="2">Belongs to the acetate uptake transporter (AceTr) (TC 2.A.96) family.</text>
</comment>
<feature type="transmembrane region" description="Helical" evidence="6">
    <location>
        <begin position="173"/>
        <end position="190"/>
    </location>
</feature>
<feature type="transmembrane region" description="Helical" evidence="6">
    <location>
        <begin position="238"/>
        <end position="260"/>
    </location>
</feature>
<dbReference type="InterPro" id="IPR051633">
    <property type="entry name" value="AceTr"/>
</dbReference>
<evidence type="ECO:0000313" key="7">
    <source>
        <dbReference type="EMBL" id="CEJ89895.1"/>
    </source>
</evidence>
<keyword evidence="5 6" id="KW-0472">Membrane</keyword>
<evidence type="ECO:0000256" key="6">
    <source>
        <dbReference type="SAM" id="Phobius"/>
    </source>
</evidence>
<evidence type="ECO:0000313" key="8">
    <source>
        <dbReference type="Proteomes" id="UP000039046"/>
    </source>
</evidence>
<accession>A0A0A1THB1</accession>
<dbReference type="AlphaFoldDB" id="A0A0A1THB1"/>
<evidence type="ECO:0000256" key="4">
    <source>
        <dbReference type="ARBA" id="ARBA00022989"/>
    </source>
</evidence>
<dbReference type="EMBL" id="CDHN01000003">
    <property type="protein sequence ID" value="CEJ89895.1"/>
    <property type="molecule type" value="Genomic_DNA"/>
</dbReference>
<dbReference type="PANTHER" id="PTHR31123">
    <property type="entry name" value="ACCUMULATION OF DYADS PROTEIN 2-RELATED"/>
    <property type="match status" value="1"/>
</dbReference>
<dbReference type="HOGENOM" id="CLU_051062_4_0_1"/>
<keyword evidence="3 6" id="KW-0812">Transmembrane</keyword>
<dbReference type="GO" id="GO:0015123">
    <property type="term" value="F:acetate transmembrane transporter activity"/>
    <property type="evidence" value="ECO:0007669"/>
    <property type="project" value="TreeGrafter"/>
</dbReference>
<dbReference type="InterPro" id="IPR000791">
    <property type="entry name" value="Gpr1/Fun34/SatP-like"/>
</dbReference>
<dbReference type="Proteomes" id="UP000039046">
    <property type="component" value="Unassembled WGS sequence"/>
</dbReference>
<comment type="subcellular location">
    <subcellularLocation>
        <location evidence="1">Membrane</location>
        <topology evidence="1">Multi-pass membrane protein</topology>
    </subcellularLocation>
</comment>
<feature type="transmembrane region" description="Helical" evidence="6">
    <location>
        <begin position="69"/>
        <end position="88"/>
    </location>
</feature>
<evidence type="ECO:0000256" key="2">
    <source>
        <dbReference type="ARBA" id="ARBA00005587"/>
    </source>
</evidence>
<proteinExistence type="inferred from homology"/>
<dbReference type="Pfam" id="PF01184">
    <property type="entry name" value="Gpr1_Fun34_YaaH"/>
    <property type="match status" value="1"/>
</dbReference>
<sequence length="284" mass="30590">MAHAENNNMADEALNGKDYNSEDRMETLNRFRSAQSISMSPEMFEKLYLSPQNAVKGELRKTFANPTPIAIAGFVLSLTPLSCDLMGWRGAGGNGAASIPVYFFQGGILMIVGGLFEFFLGNTFPCVVFLTFGTFWLSFAGTLNSSFEAYALYAPPGEAAAVGITTPGFNASFAFWLLFMGLLCVIYLIAALRTNIAFVIVFACLVVAFPLLTGAYFLQAMDYAGNAAVVLKLVKAAGAMAFICSLTGWWIFFALILAAVDFPLNIPVGDLSGMIRGASERNRA</sequence>